<name>A0A1M6FR42_BUTFI</name>
<evidence type="ECO:0000313" key="2">
    <source>
        <dbReference type="Proteomes" id="UP000184278"/>
    </source>
</evidence>
<dbReference type="OrthoDB" id="1663583at2"/>
<accession>A0A1M6FR42</accession>
<evidence type="ECO:0008006" key="3">
    <source>
        <dbReference type="Google" id="ProtNLM"/>
    </source>
</evidence>
<sequence length="339" mass="38776">MEQLTSLGKTLKGTDPTKIKLDQNVKKILAYKPLLARLFKEVMAECKNLSYEDIEKCIEGEVVVSEVYVDKGLTNSKELISGQNIEDYENEEGLIKYDIRTYLKIPQAEELKFIKILIDVEAQNEDNLGYDIPLRGLFYCCRMVSAQLGTEFSTDKDDPVKYGNIKKVYSIWICTETAQKRANSIERYEIQRDFLLGTNSDNPRYDIINTTIINISEKHDISDTDNNTIKLLTVLFDETMDAKSKITALENEYGLPLTREIEKEVTEMCTYATSMENKGLTKGLTIGLEEGLEKGLEKGLRALVKSLKAYIKDFDSLYDAVIENEDYANVSKEQVRKYY</sequence>
<dbReference type="RefSeq" id="WP_073390322.1">
    <property type="nucleotide sequence ID" value="NZ_FQXK01000054.1"/>
</dbReference>
<dbReference type="AlphaFoldDB" id="A0A1M6FR42"/>
<evidence type="ECO:0000313" key="1">
    <source>
        <dbReference type="EMBL" id="SHJ00172.1"/>
    </source>
</evidence>
<reference evidence="2" key="1">
    <citation type="submission" date="2016-11" db="EMBL/GenBank/DDBJ databases">
        <authorList>
            <person name="Varghese N."/>
            <person name="Submissions S."/>
        </authorList>
    </citation>
    <scope>NUCLEOTIDE SEQUENCE [LARGE SCALE GENOMIC DNA]</scope>
    <source>
        <strain evidence="2">DSM 3071</strain>
    </source>
</reference>
<protein>
    <recommendedName>
        <fullName evidence="3">PD-(D/E)XK nuclease family transposase</fullName>
    </recommendedName>
</protein>
<keyword evidence="2" id="KW-1185">Reference proteome</keyword>
<proteinExistence type="predicted"/>
<gene>
    <name evidence="1" type="ORF">SAMN02745229_03956</name>
</gene>
<dbReference type="EMBL" id="FQXK01000054">
    <property type="protein sequence ID" value="SHJ00172.1"/>
    <property type="molecule type" value="Genomic_DNA"/>
</dbReference>
<dbReference type="STRING" id="1121131.SAMN02745229_03956"/>
<dbReference type="Proteomes" id="UP000184278">
    <property type="component" value="Unassembled WGS sequence"/>
</dbReference>
<dbReference type="GeneID" id="89510293"/>
<organism evidence="1 2">
    <name type="scientific">Butyrivibrio fibrisolvens DSM 3071</name>
    <dbReference type="NCBI Taxonomy" id="1121131"/>
    <lineage>
        <taxon>Bacteria</taxon>
        <taxon>Bacillati</taxon>
        <taxon>Bacillota</taxon>
        <taxon>Clostridia</taxon>
        <taxon>Lachnospirales</taxon>
        <taxon>Lachnospiraceae</taxon>
        <taxon>Butyrivibrio</taxon>
    </lineage>
</organism>